<dbReference type="AlphaFoldDB" id="A0A0F9E0M7"/>
<gene>
    <name evidence="1" type="ORF">LCGC14_2425140</name>
</gene>
<reference evidence="1" key="1">
    <citation type="journal article" date="2015" name="Nature">
        <title>Complex archaea that bridge the gap between prokaryotes and eukaryotes.</title>
        <authorList>
            <person name="Spang A."/>
            <person name="Saw J.H."/>
            <person name="Jorgensen S.L."/>
            <person name="Zaremba-Niedzwiedzka K."/>
            <person name="Martijn J."/>
            <person name="Lind A.E."/>
            <person name="van Eijk R."/>
            <person name="Schleper C."/>
            <person name="Guy L."/>
            <person name="Ettema T.J."/>
        </authorList>
    </citation>
    <scope>NUCLEOTIDE SEQUENCE</scope>
</reference>
<accession>A0A0F9E0M7</accession>
<protein>
    <recommendedName>
        <fullName evidence="2">Xaa-Pro dipeptidyl-peptidase C-terminal domain-containing protein</fullName>
    </recommendedName>
</protein>
<organism evidence="1">
    <name type="scientific">marine sediment metagenome</name>
    <dbReference type="NCBI Taxonomy" id="412755"/>
    <lineage>
        <taxon>unclassified sequences</taxon>
        <taxon>metagenomes</taxon>
        <taxon>ecological metagenomes</taxon>
    </lineage>
</organism>
<name>A0A0F9E0M7_9ZZZZ</name>
<sequence length="191" mass="20963">VDTSAARINILTTNTTMISNVGNTPRNNQTWLSVTLTDTFAKKSDVDFDLSPFNLPRTLRGEMVVSIAASAKPSSGGKQIEMYFIVKLRKVSGSESDIVSVQSDTWQTGTTEVQNPNQFLIPLTVPSTPYKKGDVLRVTIEMWARNSIGGTAIGKFGYGHDPSNNFTPDTYTESNGITSRLMCFIPFKLDI</sequence>
<evidence type="ECO:0000313" key="1">
    <source>
        <dbReference type="EMBL" id="KKL23461.1"/>
    </source>
</evidence>
<evidence type="ECO:0008006" key="2">
    <source>
        <dbReference type="Google" id="ProtNLM"/>
    </source>
</evidence>
<proteinExistence type="predicted"/>
<comment type="caution">
    <text evidence="1">The sequence shown here is derived from an EMBL/GenBank/DDBJ whole genome shotgun (WGS) entry which is preliminary data.</text>
</comment>
<dbReference type="EMBL" id="LAZR01036964">
    <property type="protein sequence ID" value="KKL23461.1"/>
    <property type="molecule type" value="Genomic_DNA"/>
</dbReference>
<feature type="non-terminal residue" evidence="1">
    <location>
        <position position="1"/>
    </location>
</feature>